<comment type="caution">
    <text evidence="2">The sequence shown here is derived from an EMBL/GenBank/DDBJ whole genome shotgun (WGS) entry which is preliminary data.</text>
</comment>
<keyword evidence="1" id="KW-0732">Signal</keyword>
<feature type="chain" id="PRO_5046498979" description="ZP domain-containing protein" evidence="1">
    <location>
        <begin position="18"/>
        <end position="85"/>
    </location>
</feature>
<feature type="signal peptide" evidence="1">
    <location>
        <begin position="1"/>
        <end position="17"/>
    </location>
</feature>
<dbReference type="Proteomes" id="UP001479436">
    <property type="component" value="Unassembled WGS sequence"/>
</dbReference>
<evidence type="ECO:0000313" key="2">
    <source>
        <dbReference type="EMBL" id="KAK9761032.1"/>
    </source>
</evidence>
<sequence length="85" mass="9174">MLVTNFMAPVVLDIGLAVLPSNNCGTNVKFNDPNVIHAGCNLKLQLYVSSHVLNAVGDLNVELYPAQLWNYGVSGECSRNSKTPI</sequence>
<protein>
    <recommendedName>
        <fullName evidence="4">ZP domain-containing protein</fullName>
    </recommendedName>
</protein>
<gene>
    <name evidence="2" type="ORF">K7432_014390</name>
</gene>
<evidence type="ECO:0008006" key="4">
    <source>
        <dbReference type="Google" id="ProtNLM"/>
    </source>
</evidence>
<name>A0ABR2WHN1_9FUNG</name>
<dbReference type="EMBL" id="JASJQH010001614">
    <property type="protein sequence ID" value="KAK9761032.1"/>
    <property type="molecule type" value="Genomic_DNA"/>
</dbReference>
<accession>A0ABR2WHN1</accession>
<organism evidence="2 3">
    <name type="scientific">Basidiobolus ranarum</name>
    <dbReference type="NCBI Taxonomy" id="34480"/>
    <lineage>
        <taxon>Eukaryota</taxon>
        <taxon>Fungi</taxon>
        <taxon>Fungi incertae sedis</taxon>
        <taxon>Zoopagomycota</taxon>
        <taxon>Entomophthoromycotina</taxon>
        <taxon>Basidiobolomycetes</taxon>
        <taxon>Basidiobolales</taxon>
        <taxon>Basidiobolaceae</taxon>
        <taxon>Basidiobolus</taxon>
    </lineage>
</organism>
<keyword evidence="3" id="KW-1185">Reference proteome</keyword>
<reference evidence="2 3" key="1">
    <citation type="submission" date="2023-04" db="EMBL/GenBank/DDBJ databases">
        <title>Genome of Basidiobolus ranarum AG-B5.</title>
        <authorList>
            <person name="Stajich J.E."/>
            <person name="Carter-House D."/>
            <person name="Gryganskyi A."/>
        </authorList>
    </citation>
    <scope>NUCLEOTIDE SEQUENCE [LARGE SCALE GENOMIC DNA]</scope>
    <source>
        <strain evidence="2 3">AG-B5</strain>
    </source>
</reference>
<proteinExistence type="predicted"/>
<evidence type="ECO:0000313" key="3">
    <source>
        <dbReference type="Proteomes" id="UP001479436"/>
    </source>
</evidence>
<evidence type="ECO:0000256" key="1">
    <source>
        <dbReference type="SAM" id="SignalP"/>
    </source>
</evidence>